<evidence type="ECO:0000256" key="7">
    <source>
        <dbReference type="ARBA" id="ARBA00022968"/>
    </source>
</evidence>
<evidence type="ECO:0000256" key="3">
    <source>
        <dbReference type="ARBA" id="ARBA00006351"/>
    </source>
</evidence>
<dbReference type="PANTHER" id="PTHR32116">
    <property type="entry name" value="GALACTURONOSYLTRANSFERASE 4-RELATED"/>
    <property type="match status" value="1"/>
</dbReference>
<sequence>MRRRAADYRRPVHRRLSSWIWAVVVIFLIAGFVLFVGQHKHYGGDHVEQPVLEINPRNDQAVHVNRNFTEEILSPGSYARQLAEQMILAKAYVFIAKEHNNLHLAWELSSKIRNCQSLLSKASMREEPISLDEAQPIIKTLSALIFKAQDAHYDIATTMMTMKHFIQSLEERANAATVQNTVFGQLASESLPKNLQCLEIKLTADWLQNKSTRDLADEMVNSPRLVDNNLYHFCIFSDNLVAVSVVVNSTVSNAEHPKQLVFHVVTNGVKYGAMQAWFFNNDFKGAAIHVQNIKDFTWLNESYSPTVKQLHDENSRKYLSLLSHLRFYIPEIYPQLEKVVFLEDDVVVQKDLTPLFSLDLHGNVNGAVETCLEAFHRYYKYLNFSNPLISTKFDPQSCGWAFGMNVFDLIAWRKQNVTGSYHYWQEQNIDNLLWKLGTLSPGLLAFYGLTEPLDRRWHVLGLGYDLNIDNRLIGSAAVIHFNGNMKPWLRLSIARYRPLWEQYVNQSHQYLLDCVTS</sequence>
<proteinExistence type="inferred from homology"/>
<dbReference type="PANTHER" id="PTHR32116:SF20">
    <property type="entry name" value="HEXOSYLTRANSFERASE GAUT11"/>
    <property type="match status" value="1"/>
</dbReference>
<dbReference type="FunFam" id="3.90.550.10:FF:000056">
    <property type="entry name" value="Hexosyltransferase"/>
    <property type="match status" value="1"/>
</dbReference>
<feature type="transmembrane region" description="Helical" evidence="13">
    <location>
        <begin position="20"/>
        <end position="37"/>
    </location>
</feature>
<evidence type="ECO:0000313" key="15">
    <source>
        <dbReference type="Proteomes" id="UP000826271"/>
    </source>
</evidence>
<evidence type="ECO:0000256" key="12">
    <source>
        <dbReference type="ARBA" id="ARBA00023316"/>
    </source>
</evidence>
<name>A0AAV6Y1E1_9LAMI</name>
<dbReference type="AlphaFoldDB" id="A0AAV6Y1E1"/>
<evidence type="ECO:0000256" key="9">
    <source>
        <dbReference type="ARBA" id="ARBA00023034"/>
    </source>
</evidence>
<keyword evidence="10 13" id="KW-0472">Membrane</keyword>
<keyword evidence="5" id="KW-0808">Transferase</keyword>
<keyword evidence="11" id="KW-0325">Glycoprotein</keyword>
<dbReference type="InterPro" id="IPR029044">
    <property type="entry name" value="Nucleotide-diphossugar_trans"/>
</dbReference>
<evidence type="ECO:0000256" key="13">
    <source>
        <dbReference type="RuleBase" id="RU362027"/>
    </source>
</evidence>
<comment type="similarity">
    <text evidence="3 13">Belongs to the glycosyltransferase 8 family.</text>
</comment>
<keyword evidence="4 13" id="KW-0328">Glycosyltransferase</keyword>
<keyword evidence="9 13" id="KW-0333">Golgi apparatus</keyword>
<dbReference type="Pfam" id="PF01501">
    <property type="entry name" value="Glyco_transf_8"/>
    <property type="match status" value="1"/>
</dbReference>
<keyword evidence="8 13" id="KW-1133">Transmembrane helix</keyword>
<comment type="pathway">
    <text evidence="2 13">Glycan metabolism; pectin biosynthesis.</text>
</comment>
<dbReference type="GO" id="GO:0000139">
    <property type="term" value="C:Golgi membrane"/>
    <property type="evidence" value="ECO:0007669"/>
    <property type="project" value="UniProtKB-SubCell"/>
</dbReference>
<dbReference type="Proteomes" id="UP000826271">
    <property type="component" value="Unassembled WGS sequence"/>
</dbReference>
<evidence type="ECO:0000313" key="14">
    <source>
        <dbReference type="EMBL" id="KAG8388784.1"/>
    </source>
</evidence>
<evidence type="ECO:0000256" key="11">
    <source>
        <dbReference type="ARBA" id="ARBA00023180"/>
    </source>
</evidence>
<dbReference type="InterPro" id="IPR029993">
    <property type="entry name" value="GAUT"/>
</dbReference>
<evidence type="ECO:0000256" key="2">
    <source>
        <dbReference type="ARBA" id="ARBA00004877"/>
    </source>
</evidence>
<dbReference type="InterPro" id="IPR002495">
    <property type="entry name" value="Glyco_trans_8"/>
</dbReference>
<dbReference type="EC" id="2.4.1.-" evidence="13"/>
<keyword evidence="12 13" id="KW-0961">Cell wall biogenesis/degradation</keyword>
<dbReference type="CDD" id="cd06429">
    <property type="entry name" value="GT8_like_1"/>
    <property type="match status" value="1"/>
</dbReference>
<comment type="caution">
    <text evidence="14">The sequence shown here is derived from an EMBL/GenBank/DDBJ whole genome shotgun (WGS) entry which is preliminary data.</text>
</comment>
<keyword evidence="6 13" id="KW-0812">Transmembrane</keyword>
<dbReference type="SUPFAM" id="SSF53448">
    <property type="entry name" value="Nucleotide-diphospho-sugar transferases"/>
    <property type="match status" value="1"/>
</dbReference>
<evidence type="ECO:0000256" key="4">
    <source>
        <dbReference type="ARBA" id="ARBA00022676"/>
    </source>
</evidence>
<reference evidence="14" key="1">
    <citation type="submission" date="2019-10" db="EMBL/GenBank/DDBJ databases">
        <authorList>
            <person name="Zhang R."/>
            <person name="Pan Y."/>
            <person name="Wang J."/>
            <person name="Ma R."/>
            <person name="Yu S."/>
        </authorList>
    </citation>
    <scope>NUCLEOTIDE SEQUENCE</scope>
    <source>
        <strain evidence="14">LA-IB0</strain>
        <tissue evidence="14">Leaf</tissue>
    </source>
</reference>
<evidence type="ECO:0000256" key="10">
    <source>
        <dbReference type="ARBA" id="ARBA00023136"/>
    </source>
</evidence>
<evidence type="ECO:0000256" key="5">
    <source>
        <dbReference type="ARBA" id="ARBA00022679"/>
    </source>
</evidence>
<dbReference type="EMBL" id="WHWC01000002">
    <property type="protein sequence ID" value="KAG8388784.1"/>
    <property type="molecule type" value="Genomic_DNA"/>
</dbReference>
<evidence type="ECO:0000256" key="8">
    <source>
        <dbReference type="ARBA" id="ARBA00022989"/>
    </source>
</evidence>
<protein>
    <recommendedName>
        <fullName evidence="13">Hexosyltransferase</fullName>
        <ecNumber evidence="13">2.4.1.-</ecNumber>
    </recommendedName>
</protein>
<accession>A0AAV6Y1E1</accession>
<gene>
    <name evidence="14" type="ORF">BUALT_Bualt02G0161200</name>
</gene>
<organism evidence="14 15">
    <name type="scientific">Buddleja alternifolia</name>
    <dbReference type="NCBI Taxonomy" id="168488"/>
    <lineage>
        <taxon>Eukaryota</taxon>
        <taxon>Viridiplantae</taxon>
        <taxon>Streptophyta</taxon>
        <taxon>Embryophyta</taxon>
        <taxon>Tracheophyta</taxon>
        <taxon>Spermatophyta</taxon>
        <taxon>Magnoliopsida</taxon>
        <taxon>eudicotyledons</taxon>
        <taxon>Gunneridae</taxon>
        <taxon>Pentapetalae</taxon>
        <taxon>asterids</taxon>
        <taxon>lamiids</taxon>
        <taxon>Lamiales</taxon>
        <taxon>Scrophulariaceae</taxon>
        <taxon>Buddlejeae</taxon>
        <taxon>Buddleja</taxon>
    </lineage>
</organism>
<dbReference type="Gene3D" id="3.90.550.10">
    <property type="entry name" value="Spore Coat Polysaccharide Biosynthesis Protein SpsA, Chain A"/>
    <property type="match status" value="1"/>
</dbReference>
<evidence type="ECO:0000256" key="6">
    <source>
        <dbReference type="ARBA" id="ARBA00022692"/>
    </source>
</evidence>
<keyword evidence="15" id="KW-1185">Reference proteome</keyword>
<dbReference type="Pfam" id="PF25557">
    <property type="entry name" value="GAUT_1"/>
    <property type="match status" value="1"/>
</dbReference>
<keyword evidence="7" id="KW-0735">Signal-anchor</keyword>
<dbReference type="GO" id="GO:0071555">
    <property type="term" value="P:cell wall organization"/>
    <property type="evidence" value="ECO:0007669"/>
    <property type="project" value="UniProtKB-KW"/>
</dbReference>
<dbReference type="GO" id="GO:0047262">
    <property type="term" value="F:polygalacturonate 4-alpha-galacturonosyltransferase activity"/>
    <property type="evidence" value="ECO:0007669"/>
    <property type="project" value="InterPro"/>
</dbReference>
<evidence type="ECO:0000256" key="1">
    <source>
        <dbReference type="ARBA" id="ARBA00004323"/>
    </source>
</evidence>
<comment type="subcellular location">
    <subcellularLocation>
        <location evidence="1 13">Golgi apparatus membrane</location>
        <topology evidence="1 13">Single-pass type II membrane protein</topology>
    </subcellularLocation>
</comment>